<dbReference type="Gene3D" id="3.40.390.10">
    <property type="entry name" value="Collagenase (Catalytic Domain)"/>
    <property type="match status" value="1"/>
</dbReference>
<organism evidence="1 4">
    <name type="scientific">Oenococcus sicerae</name>
    <dbReference type="NCBI Taxonomy" id="2203724"/>
    <lineage>
        <taxon>Bacteria</taxon>
        <taxon>Bacillati</taxon>
        <taxon>Bacillota</taxon>
        <taxon>Bacilli</taxon>
        <taxon>Lactobacillales</taxon>
        <taxon>Lactobacillaceae</taxon>
        <taxon>Oenococcus</taxon>
    </lineage>
</organism>
<dbReference type="InterPro" id="IPR024079">
    <property type="entry name" value="MetalloPept_cat_dom_sf"/>
</dbReference>
<sequence>MFNKINKKIFFRAFSILAILLLVSSSLIAVINLYRPPIKEVIMQTQVAKNNRVVINTSQTAFKKQVTQAANTWNKDLKRQLFMINNHEKPTIVIYDLANKQIKQLLKDRDYGEHILAATGKGVVYVNASFMDQTDNRDLLVPVIEHELGHVIGLKHINGDALMNASIQPTSYITKYDLKVARYILLHNH</sequence>
<dbReference type="GO" id="GO:0008237">
    <property type="term" value="F:metallopeptidase activity"/>
    <property type="evidence" value="ECO:0007669"/>
    <property type="project" value="InterPro"/>
</dbReference>
<reference evidence="1" key="2">
    <citation type="submission" date="2019-01" db="EMBL/GenBank/DDBJ databases">
        <title>Oenococcus sicerae UCMA17102.</title>
        <authorList>
            <person name="Cousin F.J."/>
            <person name="Le Guellec R."/>
            <person name="Cretenet M."/>
        </authorList>
    </citation>
    <scope>NUCLEOTIDE SEQUENCE</scope>
    <source>
        <strain evidence="1">UCMA17102</strain>
    </source>
</reference>
<dbReference type="AlphaFoldDB" id="A0AAJ1R8D2"/>
<evidence type="ECO:0000313" key="4">
    <source>
        <dbReference type="Proteomes" id="UP001167919"/>
    </source>
</evidence>
<evidence type="ECO:0000313" key="3">
    <source>
        <dbReference type="Proteomes" id="UP000286907"/>
    </source>
</evidence>
<evidence type="ECO:0000313" key="1">
    <source>
        <dbReference type="EMBL" id="MDN6900029.1"/>
    </source>
</evidence>
<gene>
    <name evidence="2" type="ORF">DLJ48_03440</name>
    <name evidence="1" type="ORF">EVC35_03275</name>
</gene>
<dbReference type="Proteomes" id="UP000286907">
    <property type="component" value="Chromosome"/>
</dbReference>
<dbReference type="EMBL" id="CP029684">
    <property type="protein sequence ID" value="QAS69639.1"/>
    <property type="molecule type" value="Genomic_DNA"/>
</dbReference>
<dbReference type="Proteomes" id="UP001167919">
    <property type="component" value="Unassembled WGS sequence"/>
</dbReference>
<proteinExistence type="predicted"/>
<dbReference type="EMBL" id="SDWY01000002">
    <property type="protein sequence ID" value="MDN6900029.1"/>
    <property type="molecule type" value="Genomic_DNA"/>
</dbReference>
<protein>
    <submittedName>
        <fullName evidence="1">Peptidase</fullName>
    </submittedName>
</protein>
<evidence type="ECO:0000313" key="2">
    <source>
        <dbReference type="EMBL" id="QAS69639.1"/>
    </source>
</evidence>
<accession>A0AAJ1R8D2</accession>
<dbReference type="SUPFAM" id="SSF55486">
    <property type="entry name" value="Metalloproteases ('zincins'), catalytic domain"/>
    <property type="match status" value="1"/>
</dbReference>
<reference evidence="2 3" key="1">
    <citation type="journal article" date="2019" name="Syst. Appl. Microbiol.">
        <title>Oenococcus sicerae sp. nov., isolated from French cider.</title>
        <authorList>
            <person name="Cousin F.J."/>
            <person name="Le Guellec R."/>
            <person name="Chagnot C."/>
            <person name="Goux D."/>
            <person name="Dalmasso M."/>
            <person name="Laplace J.M."/>
            <person name="Cretenet M."/>
        </authorList>
    </citation>
    <scope>NUCLEOTIDE SEQUENCE [LARGE SCALE GENOMIC DNA]</scope>
    <source>
        <strain evidence="2 3">UCMA 15228</strain>
    </source>
</reference>
<name>A0AAJ1R8D2_9LACO</name>
<keyword evidence="3" id="KW-1185">Reference proteome</keyword>
<dbReference type="RefSeq" id="WP_128685924.1">
    <property type="nucleotide sequence ID" value="NZ_CP029684.2"/>
</dbReference>
<reference evidence="2" key="3">
    <citation type="submission" date="2020-01" db="EMBL/GenBank/DDBJ databases">
        <authorList>
            <person name="Cousin F.J."/>
            <person name="Le Guellec R."/>
            <person name="Cretenet M."/>
        </authorList>
    </citation>
    <scope>NUCLEOTIDE SEQUENCE</scope>
    <source>
        <strain evidence="2">UCMA 15228</strain>
    </source>
</reference>